<keyword evidence="3" id="KW-1185">Reference proteome</keyword>
<feature type="region of interest" description="Disordered" evidence="1">
    <location>
        <begin position="1"/>
        <end position="86"/>
    </location>
</feature>
<accession>F8PLN6</accession>
<name>F8PLN6_SERL3</name>
<feature type="region of interest" description="Disordered" evidence="1">
    <location>
        <begin position="169"/>
        <end position="198"/>
    </location>
</feature>
<dbReference type="EMBL" id="GL945476">
    <property type="protein sequence ID" value="EGO02518.1"/>
    <property type="molecule type" value="Genomic_DNA"/>
</dbReference>
<evidence type="ECO:0000313" key="2">
    <source>
        <dbReference type="EMBL" id="EGO02518.1"/>
    </source>
</evidence>
<dbReference type="HOGENOM" id="CLU_1378873_0_0_1"/>
<dbReference type="Proteomes" id="UP000008063">
    <property type="component" value="Unassembled WGS sequence"/>
</dbReference>
<dbReference type="AlphaFoldDB" id="F8PLN6"/>
<protein>
    <submittedName>
        <fullName evidence="2">Uncharacterized protein</fullName>
    </submittedName>
</protein>
<gene>
    <name evidence="2" type="ORF">SERLA73DRAFT_150237</name>
</gene>
<evidence type="ECO:0000313" key="3">
    <source>
        <dbReference type="Proteomes" id="UP000008063"/>
    </source>
</evidence>
<organism evidence="3">
    <name type="scientific">Serpula lacrymans var. lacrymans (strain S7.3)</name>
    <name type="common">Dry rot fungus</name>
    <dbReference type="NCBI Taxonomy" id="936435"/>
    <lineage>
        <taxon>Eukaryota</taxon>
        <taxon>Fungi</taxon>
        <taxon>Dikarya</taxon>
        <taxon>Basidiomycota</taxon>
        <taxon>Agaricomycotina</taxon>
        <taxon>Agaricomycetes</taxon>
        <taxon>Agaricomycetidae</taxon>
        <taxon>Boletales</taxon>
        <taxon>Coniophorineae</taxon>
        <taxon>Serpulaceae</taxon>
        <taxon>Serpula</taxon>
    </lineage>
</organism>
<feature type="compositionally biased region" description="Acidic residues" evidence="1">
    <location>
        <begin position="169"/>
        <end position="180"/>
    </location>
</feature>
<reference evidence="3" key="1">
    <citation type="journal article" date="2011" name="Science">
        <title>The plant cell wall-decomposing machinery underlies the functional diversity of forest fungi.</title>
        <authorList>
            <person name="Eastwood D.C."/>
            <person name="Floudas D."/>
            <person name="Binder M."/>
            <person name="Majcherczyk A."/>
            <person name="Schneider P."/>
            <person name="Aerts A."/>
            <person name="Asiegbu F.O."/>
            <person name="Baker S.E."/>
            <person name="Barry K."/>
            <person name="Bendiksby M."/>
            <person name="Blumentritt M."/>
            <person name="Coutinho P.M."/>
            <person name="Cullen D."/>
            <person name="de Vries R.P."/>
            <person name="Gathman A."/>
            <person name="Goodell B."/>
            <person name="Henrissat B."/>
            <person name="Ihrmark K."/>
            <person name="Kauserud H."/>
            <person name="Kohler A."/>
            <person name="LaButti K."/>
            <person name="Lapidus A."/>
            <person name="Lavin J.L."/>
            <person name="Lee Y.-H."/>
            <person name="Lindquist E."/>
            <person name="Lilly W."/>
            <person name="Lucas S."/>
            <person name="Morin E."/>
            <person name="Murat C."/>
            <person name="Oguiza J.A."/>
            <person name="Park J."/>
            <person name="Pisabarro A.G."/>
            <person name="Riley R."/>
            <person name="Rosling A."/>
            <person name="Salamov A."/>
            <person name="Schmidt O."/>
            <person name="Schmutz J."/>
            <person name="Skrede I."/>
            <person name="Stenlid J."/>
            <person name="Wiebenga A."/>
            <person name="Xie X."/>
            <person name="Kuees U."/>
            <person name="Hibbett D.S."/>
            <person name="Hoffmeister D."/>
            <person name="Hoegberg N."/>
            <person name="Martin F."/>
            <person name="Grigoriev I.V."/>
            <person name="Watkinson S.C."/>
        </authorList>
    </citation>
    <scope>NUCLEOTIDE SEQUENCE [LARGE SCALE GENOMIC DNA]</scope>
    <source>
        <strain evidence="3">strain S7.3</strain>
    </source>
</reference>
<proteinExistence type="predicted"/>
<sequence length="198" mass="21759">MPSTPTSTNHNHHAQCPQKRDSQDGPFPCGDGRGQTPAQGGVKKGGGGSVWRAAEAQKAEEERQRVKRENAEKEKEKEVAESGEMQSRGQQVCTCANCKVANCWCKEERNTVTGPSKGKSRAPVELEALEIAEHQTKKKKVVVSATEKSKEGWQAQMVDLLGALLWEGQEEEEEEEEEVEMGTLQVLEVPESEGQGEE</sequence>
<dbReference type="InParanoid" id="F8PLN6"/>
<evidence type="ECO:0000256" key="1">
    <source>
        <dbReference type="SAM" id="MobiDB-lite"/>
    </source>
</evidence>
<feature type="compositionally biased region" description="Basic and acidic residues" evidence="1">
    <location>
        <begin position="55"/>
        <end position="80"/>
    </location>
</feature>